<keyword evidence="2" id="KW-1185">Reference proteome</keyword>
<name>A0A875RWK1_EENNA</name>
<dbReference type="EMBL" id="CP064812">
    <property type="protein sequence ID" value="QPG72858.1"/>
    <property type="molecule type" value="Genomic_DNA"/>
</dbReference>
<dbReference type="Gene3D" id="1.25.40.10">
    <property type="entry name" value="Tetratricopeptide repeat domain"/>
    <property type="match status" value="2"/>
</dbReference>
<dbReference type="Proteomes" id="UP000662931">
    <property type="component" value="Chromosome 1"/>
</dbReference>
<gene>
    <name evidence="1" type="ORF">FOA43_000160</name>
</gene>
<proteinExistence type="predicted"/>
<dbReference type="GeneID" id="62193561"/>
<evidence type="ECO:0000313" key="2">
    <source>
        <dbReference type="Proteomes" id="UP000662931"/>
    </source>
</evidence>
<dbReference type="KEGG" id="bnn:FOA43_000160"/>
<dbReference type="OrthoDB" id="1658288at2759"/>
<dbReference type="InterPro" id="IPR011990">
    <property type="entry name" value="TPR-like_helical_dom_sf"/>
</dbReference>
<dbReference type="SUPFAM" id="SSF81901">
    <property type="entry name" value="HCP-like"/>
    <property type="match status" value="1"/>
</dbReference>
<dbReference type="RefSeq" id="XP_038776423.1">
    <property type="nucleotide sequence ID" value="XM_038920495.1"/>
</dbReference>
<dbReference type="AlphaFoldDB" id="A0A875RWK1"/>
<sequence length="304" mass="35051">MEVDTKKFKGIDLLLFQNVMKEIRLQTHSANKYLIQLEGALVEQAALLGNRDAITMLSFKALDDATGEYTEDDKEHAAIFINKLSKLKHPLVFKMGGDYHYRKHNLAKALELYKKFLKLDNNSFMSSDVYRTLGMILFQQQKLMQTKVLMEKSINLAPINKVSQAHFVLGLINEIDPLNARYHFEMAASEGFLESFVNLGFLELNYFSNLYKAKEWFKLGAELGDYNCMIGLFDCYIKEENWKNARITYTKTKKFLKDSKVAVNLDDIRVQSVELMNTSLGPAVFNEQYPNKLPGSKHKSKWDL</sequence>
<protein>
    <submittedName>
        <fullName evidence="1">Uncharacterized protein</fullName>
    </submittedName>
</protein>
<reference evidence="1" key="1">
    <citation type="submission" date="2020-10" db="EMBL/GenBank/DDBJ databases">
        <authorList>
            <person name="Roach M.J.R."/>
        </authorList>
    </citation>
    <scope>NUCLEOTIDE SEQUENCE</scope>
    <source>
        <strain evidence="1">CBS 1945</strain>
    </source>
</reference>
<evidence type="ECO:0000313" key="1">
    <source>
        <dbReference type="EMBL" id="QPG72858.1"/>
    </source>
</evidence>
<accession>A0A875RWK1</accession>
<organism evidence="1 2">
    <name type="scientific">Eeniella nana</name>
    <name type="common">Yeast</name>
    <name type="synonym">Brettanomyces nanus</name>
    <dbReference type="NCBI Taxonomy" id="13502"/>
    <lineage>
        <taxon>Eukaryota</taxon>
        <taxon>Fungi</taxon>
        <taxon>Dikarya</taxon>
        <taxon>Ascomycota</taxon>
        <taxon>Saccharomycotina</taxon>
        <taxon>Pichiomycetes</taxon>
        <taxon>Pichiales</taxon>
        <taxon>Pichiaceae</taxon>
        <taxon>Brettanomyces</taxon>
    </lineage>
</organism>